<dbReference type="AlphaFoldDB" id="A0A5B7GS59"/>
<name>A0A5B7GS59_PORTR</name>
<dbReference type="EMBL" id="VSRR010020342">
    <property type="protein sequence ID" value="MPC63031.1"/>
    <property type="molecule type" value="Genomic_DNA"/>
</dbReference>
<dbReference type="Proteomes" id="UP000324222">
    <property type="component" value="Unassembled WGS sequence"/>
</dbReference>
<keyword evidence="2" id="KW-1185">Reference proteome</keyword>
<organism evidence="1 2">
    <name type="scientific">Portunus trituberculatus</name>
    <name type="common">Swimming crab</name>
    <name type="synonym">Neptunus trituberculatus</name>
    <dbReference type="NCBI Taxonomy" id="210409"/>
    <lineage>
        <taxon>Eukaryota</taxon>
        <taxon>Metazoa</taxon>
        <taxon>Ecdysozoa</taxon>
        <taxon>Arthropoda</taxon>
        <taxon>Crustacea</taxon>
        <taxon>Multicrustacea</taxon>
        <taxon>Malacostraca</taxon>
        <taxon>Eumalacostraca</taxon>
        <taxon>Eucarida</taxon>
        <taxon>Decapoda</taxon>
        <taxon>Pleocyemata</taxon>
        <taxon>Brachyura</taxon>
        <taxon>Eubrachyura</taxon>
        <taxon>Portunoidea</taxon>
        <taxon>Portunidae</taxon>
        <taxon>Portuninae</taxon>
        <taxon>Portunus</taxon>
    </lineage>
</organism>
<accession>A0A5B7GS59</accession>
<protein>
    <submittedName>
        <fullName evidence="1">Uncharacterized protein</fullName>
    </submittedName>
</protein>
<reference evidence="1 2" key="1">
    <citation type="submission" date="2019-05" db="EMBL/GenBank/DDBJ databases">
        <title>Another draft genome of Portunus trituberculatus and its Hox gene families provides insights of decapod evolution.</title>
        <authorList>
            <person name="Jeong J.-H."/>
            <person name="Song I."/>
            <person name="Kim S."/>
            <person name="Choi T."/>
            <person name="Kim D."/>
            <person name="Ryu S."/>
            <person name="Kim W."/>
        </authorList>
    </citation>
    <scope>NUCLEOTIDE SEQUENCE [LARGE SCALE GENOMIC DNA]</scope>
    <source>
        <tissue evidence="1">Muscle</tissue>
    </source>
</reference>
<evidence type="ECO:0000313" key="2">
    <source>
        <dbReference type="Proteomes" id="UP000324222"/>
    </source>
</evidence>
<sequence length="33" mass="3537">MACNSRGCGLAFPVYGVCVVVSVPREDWSMSSE</sequence>
<evidence type="ECO:0000313" key="1">
    <source>
        <dbReference type="EMBL" id="MPC63031.1"/>
    </source>
</evidence>
<gene>
    <name evidence="1" type="ORF">E2C01_057122</name>
</gene>
<comment type="caution">
    <text evidence="1">The sequence shown here is derived from an EMBL/GenBank/DDBJ whole genome shotgun (WGS) entry which is preliminary data.</text>
</comment>
<proteinExistence type="predicted"/>